<evidence type="ECO:0000313" key="1">
    <source>
        <dbReference type="EMBL" id="SJN59222.1"/>
    </source>
</evidence>
<proteinExistence type="predicted"/>
<protein>
    <recommendedName>
        <fullName evidence="3">Nitrous oxide-stimulated promoter</fullName>
    </recommendedName>
</protein>
<dbReference type="Proteomes" id="UP000188276">
    <property type="component" value="Unassembled WGS sequence"/>
</dbReference>
<dbReference type="EMBL" id="FULE01000047">
    <property type="protein sequence ID" value="SJN59222.1"/>
    <property type="molecule type" value="Genomic_DNA"/>
</dbReference>
<organism evidence="1 2">
    <name type="scientific">Vibrio ruber (strain DSM 16370 / JCM 11486 / BCRC 17186 / CECT 7878 / LMG 23124 / VR1)</name>
    <dbReference type="NCBI Taxonomy" id="1123498"/>
    <lineage>
        <taxon>Bacteria</taxon>
        <taxon>Pseudomonadati</taxon>
        <taxon>Pseudomonadota</taxon>
        <taxon>Gammaproteobacteria</taxon>
        <taxon>Vibrionales</taxon>
        <taxon>Vibrionaceae</taxon>
        <taxon>Vibrio</taxon>
    </lineage>
</organism>
<dbReference type="Pfam" id="PF11756">
    <property type="entry name" value="YgbA_NO"/>
    <property type="match status" value="1"/>
</dbReference>
<sequence length="139" mass="16173">MLRLSTRDDENMPDSTILHGRLATEFKTIRAMMKIYCAKYHHGTPLCESCATLLQYAEQKLDRCPYGQQKPACNQCPIHCYKPEPKAQIRVIMRDSGPRMLLHHPILAIRHLYHEKQACPDKPQINASNRHQRKQNPDK</sequence>
<dbReference type="NCBIfam" id="NF007715">
    <property type="entry name" value="PRK10410.1-3"/>
    <property type="match status" value="1"/>
</dbReference>
<dbReference type="AlphaFoldDB" id="A0A1R4LRK0"/>
<dbReference type="InterPro" id="IPR020483">
    <property type="entry name" value="Uncharacterised_YgbA"/>
</dbReference>
<evidence type="ECO:0000313" key="2">
    <source>
        <dbReference type="Proteomes" id="UP000188276"/>
    </source>
</evidence>
<keyword evidence="2" id="KW-1185">Reference proteome</keyword>
<dbReference type="STRING" id="1123498.VR7878_03298"/>
<gene>
    <name evidence="1" type="ORF">VR7878_03298</name>
</gene>
<evidence type="ECO:0008006" key="3">
    <source>
        <dbReference type="Google" id="ProtNLM"/>
    </source>
</evidence>
<accession>A0A1R4LRK0</accession>
<name>A0A1R4LRK0_VIBR1</name>
<reference evidence="2" key="1">
    <citation type="submission" date="2017-02" db="EMBL/GenBank/DDBJ databases">
        <authorList>
            <person name="Rodrigo-Torres L."/>
            <person name="Arahal R.D."/>
            <person name="Lucena T."/>
        </authorList>
    </citation>
    <scope>NUCLEOTIDE SEQUENCE [LARGE SCALE GENOMIC DNA]</scope>
    <source>
        <strain evidence="2">CECT 7878</strain>
    </source>
</reference>
<dbReference type="NCBIfam" id="NF007714">
    <property type="entry name" value="PRK10410.1-2"/>
    <property type="match status" value="1"/>
</dbReference>